<dbReference type="GeneID" id="25303770"/>
<dbReference type="HOGENOM" id="CLU_953176_0_0_1"/>
<dbReference type="AlphaFoldDB" id="A0A0D2GRR2"/>
<dbReference type="InterPro" id="IPR016181">
    <property type="entry name" value="Acyl_CoA_acyltransferase"/>
</dbReference>
<organism evidence="2 3">
    <name type="scientific">Fonsecaea pedrosoi CBS 271.37</name>
    <dbReference type="NCBI Taxonomy" id="1442368"/>
    <lineage>
        <taxon>Eukaryota</taxon>
        <taxon>Fungi</taxon>
        <taxon>Dikarya</taxon>
        <taxon>Ascomycota</taxon>
        <taxon>Pezizomycotina</taxon>
        <taxon>Eurotiomycetes</taxon>
        <taxon>Chaetothyriomycetidae</taxon>
        <taxon>Chaetothyriales</taxon>
        <taxon>Herpotrichiellaceae</taxon>
        <taxon>Fonsecaea</taxon>
    </lineage>
</organism>
<name>A0A0D2GRR2_9EURO</name>
<evidence type="ECO:0000256" key="1">
    <source>
        <dbReference type="SAM" id="MobiDB-lite"/>
    </source>
</evidence>
<protein>
    <recommendedName>
        <fullName evidence="4">N-acetyltransferase domain-containing protein</fullName>
    </recommendedName>
</protein>
<dbReference type="InterPro" id="IPR052523">
    <property type="entry name" value="Trichothecene_AcTrans"/>
</dbReference>
<dbReference type="EMBL" id="KN846971">
    <property type="protein sequence ID" value="KIW81255.1"/>
    <property type="molecule type" value="Genomic_DNA"/>
</dbReference>
<dbReference type="VEuPathDB" id="FungiDB:Z517_04280"/>
<gene>
    <name evidence="2" type="ORF">Z517_04280</name>
</gene>
<dbReference type="OrthoDB" id="410198at2759"/>
<evidence type="ECO:0000313" key="2">
    <source>
        <dbReference type="EMBL" id="KIW81255.1"/>
    </source>
</evidence>
<feature type="region of interest" description="Disordered" evidence="1">
    <location>
        <begin position="126"/>
        <end position="168"/>
    </location>
</feature>
<sequence length="358" mass="39627">MHLTDPIHLSLDDADNVVPDIARIKHSSLTTTPLGQLRYGDVPAEEAHEWLEACTRVELLTELKYPRIVGLECDGLGRHVPRMEHLVIRDLDLDLDLPQPTAQGEVVSAAGGVVVAFAEFQYHPLPGQEQEHRIEPSVSKSTTETQSKVEIPSLTSSSPPPTNVDTEVVDLPSSAHRALHEHWDQTVEAALSATFGGMHCFEVRGIGTLSPTHLRKGIASRLLAWIFPWADRLDVPVLLAATPAGYPFYIRHGFVEVGDHHRGEDDDEASTKGTRGTQPFIECDMAEWGGIGIHRHVLMIRWPKHAAGVDGTYPSIRRFMKCRTGNIMVVASNDFFRPQNIAESIHGNERKISHLATD</sequence>
<dbReference type="Gene3D" id="3.40.630.30">
    <property type="match status" value="1"/>
</dbReference>
<dbReference type="Proteomes" id="UP000053029">
    <property type="component" value="Unassembled WGS sequence"/>
</dbReference>
<dbReference type="PANTHER" id="PTHR42791">
    <property type="entry name" value="GNAT FAMILY ACETYLTRANSFERASE"/>
    <property type="match status" value="1"/>
</dbReference>
<feature type="compositionally biased region" description="Polar residues" evidence="1">
    <location>
        <begin position="138"/>
        <end position="148"/>
    </location>
</feature>
<dbReference type="RefSeq" id="XP_013285063.1">
    <property type="nucleotide sequence ID" value="XM_013429609.1"/>
</dbReference>
<reference evidence="2 3" key="1">
    <citation type="submission" date="2015-01" db="EMBL/GenBank/DDBJ databases">
        <title>The Genome Sequence of Fonsecaea pedrosoi CBS 271.37.</title>
        <authorList>
            <consortium name="The Broad Institute Genomics Platform"/>
            <person name="Cuomo C."/>
            <person name="de Hoog S."/>
            <person name="Gorbushina A."/>
            <person name="Stielow B."/>
            <person name="Teixiera M."/>
            <person name="Abouelleil A."/>
            <person name="Chapman S.B."/>
            <person name="Priest M."/>
            <person name="Young S.K."/>
            <person name="Wortman J."/>
            <person name="Nusbaum C."/>
            <person name="Birren B."/>
        </authorList>
    </citation>
    <scope>NUCLEOTIDE SEQUENCE [LARGE SCALE GENOMIC DNA]</scope>
    <source>
        <strain evidence="2 3">CBS 271.37</strain>
    </source>
</reference>
<keyword evidence="3" id="KW-1185">Reference proteome</keyword>
<evidence type="ECO:0000313" key="3">
    <source>
        <dbReference type="Proteomes" id="UP000053029"/>
    </source>
</evidence>
<dbReference type="PANTHER" id="PTHR42791:SF2">
    <property type="entry name" value="N-ACETYLTRANSFERASE DOMAIN-CONTAINING PROTEIN"/>
    <property type="match status" value="1"/>
</dbReference>
<dbReference type="SUPFAM" id="SSF55729">
    <property type="entry name" value="Acyl-CoA N-acyltransferases (Nat)"/>
    <property type="match status" value="1"/>
</dbReference>
<proteinExistence type="predicted"/>
<evidence type="ECO:0008006" key="4">
    <source>
        <dbReference type="Google" id="ProtNLM"/>
    </source>
</evidence>
<accession>A0A0D2GRR2</accession>